<keyword evidence="4" id="KW-1185">Reference proteome</keyword>
<evidence type="ECO:0000259" key="2">
    <source>
        <dbReference type="PROSITE" id="PS51782"/>
    </source>
</evidence>
<dbReference type="InterPro" id="IPR052196">
    <property type="entry name" value="Bact_Kbp"/>
</dbReference>
<organism evidence="3 4">
    <name type="scientific">Simiduia curdlanivorans</name>
    <dbReference type="NCBI Taxonomy" id="1492769"/>
    <lineage>
        <taxon>Bacteria</taxon>
        <taxon>Pseudomonadati</taxon>
        <taxon>Pseudomonadota</taxon>
        <taxon>Gammaproteobacteria</taxon>
        <taxon>Cellvibrionales</taxon>
        <taxon>Cellvibrionaceae</taxon>
        <taxon>Simiduia</taxon>
    </lineage>
</organism>
<sequence>MKKLFVGLAASLLLSLAVTAEEVQIRDDRPDSYRVTEGDTLWDISGKFLENPWMWPEIWQVNPQIDNPHLIYPGDVITLVYLDGKPRLAIERGVPTTKLSPGTEKLSPKIRYQPVAAAIPAIPLDAINAFLTGSRIVTPEQYTDAPYVLAGEDARLITGAGDHLYARGEIDENVPVYGIYRKGKSFKDPVTGEFLGYQALDVGAASVAAINGDIATMNVTRTTQEILIEDRLLPSADRAVESTFYPKAPDQDINGVIMTVEGGVTQVGRMNVVAINRGSRESLRAGDILAILKDGPIVPDRITGKNVKLPDEKAGLLMVFRVFEKMSFAIVLDAKRPLAINDKVVNP</sequence>
<feature type="domain" description="LysM" evidence="2">
    <location>
        <begin position="31"/>
        <end position="79"/>
    </location>
</feature>
<dbReference type="Proteomes" id="UP001595840">
    <property type="component" value="Unassembled WGS sequence"/>
</dbReference>
<dbReference type="PANTHER" id="PTHR34700">
    <property type="entry name" value="POTASSIUM BINDING PROTEIN KBP"/>
    <property type="match status" value="1"/>
</dbReference>
<gene>
    <name evidence="3" type="ORF">ACFOX3_02490</name>
</gene>
<dbReference type="RefSeq" id="WP_290260211.1">
    <property type="nucleotide sequence ID" value="NZ_JAUFQG010000004.1"/>
</dbReference>
<protein>
    <submittedName>
        <fullName evidence="3">LysM peptidoglycan-binding domain-containing protein</fullName>
    </submittedName>
</protein>
<feature type="chain" id="PRO_5046752595" evidence="1">
    <location>
        <begin position="21"/>
        <end position="347"/>
    </location>
</feature>
<dbReference type="Gene3D" id="3.10.350.10">
    <property type="entry name" value="LysM domain"/>
    <property type="match status" value="1"/>
</dbReference>
<dbReference type="EMBL" id="JBHSCX010000003">
    <property type="protein sequence ID" value="MFC4361150.1"/>
    <property type="molecule type" value="Genomic_DNA"/>
</dbReference>
<dbReference type="SUPFAM" id="SSF54106">
    <property type="entry name" value="LysM domain"/>
    <property type="match status" value="1"/>
</dbReference>
<keyword evidence="1" id="KW-0732">Signal</keyword>
<dbReference type="PROSITE" id="PS51782">
    <property type="entry name" value="LYSM"/>
    <property type="match status" value="1"/>
</dbReference>
<evidence type="ECO:0000313" key="3">
    <source>
        <dbReference type="EMBL" id="MFC4361150.1"/>
    </source>
</evidence>
<proteinExistence type="predicted"/>
<dbReference type="Pfam" id="PF01476">
    <property type="entry name" value="LysM"/>
    <property type="match status" value="1"/>
</dbReference>
<dbReference type="PANTHER" id="PTHR34700:SF4">
    <property type="entry name" value="PHAGE-LIKE ELEMENT PBSX PROTEIN XKDP"/>
    <property type="match status" value="1"/>
</dbReference>
<evidence type="ECO:0000313" key="4">
    <source>
        <dbReference type="Proteomes" id="UP001595840"/>
    </source>
</evidence>
<accession>A0ABV8V1C0</accession>
<reference evidence="4" key="1">
    <citation type="journal article" date="2019" name="Int. J. Syst. Evol. Microbiol.">
        <title>The Global Catalogue of Microorganisms (GCM) 10K type strain sequencing project: providing services to taxonomists for standard genome sequencing and annotation.</title>
        <authorList>
            <consortium name="The Broad Institute Genomics Platform"/>
            <consortium name="The Broad Institute Genome Sequencing Center for Infectious Disease"/>
            <person name="Wu L."/>
            <person name="Ma J."/>
        </authorList>
    </citation>
    <scope>NUCLEOTIDE SEQUENCE [LARGE SCALE GENOMIC DNA]</scope>
    <source>
        <strain evidence="4">CECT 8570</strain>
    </source>
</reference>
<comment type="caution">
    <text evidence="3">The sequence shown here is derived from an EMBL/GenBank/DDBJ whole genome shotgun (WGS) entry which is preliminary data.</text>
</comment>
<dbReference type="InterPro" id="IPR018392">
    <property type="entry name" value="LysM"/>
</dbReference>
<dbReference type="CDD" id="cd00118">
    <property type="entry name" value="LysM"/>
    <property type="match status" value="1"/>
</dbReference>
<evidence type="ECO:0000256" key="1">
    <source>
        <dbReference type="SAM" id="SignalP"/>
    </source>
</evidence>
<name>A0ABV8V1C0_9GAMM</name>
<feature type="signal peptide" evidence="1">
    <location>
        <begin position="1"/>
        <end position="20"/>
    </location>
</feature>
<dbReference type="InterPro" id="IPR036779">
    <property type="entry name" value="LysM_dom_sf"/>
</dbReference>